<dbReference type="SUPFAM" id="SSF55248">
    <property type="entry name" value="PCD-like"/>
    <property type="match status" value="1"/>
</dbReference>
<dbReference type="RefSeq" id="WP_146813475.1">
    <property type="nucleotide sequence ID" value="NZ_BJYA01000001.1"/>
</dbReference>
<dbReference type="HAMAP" id="MF_00434">
    <property type="entry name" value="Pterin_4_alpha"/>
    <property type="match status" value="1"/>
</dbReference>
<protein>
    <recommendedName>
        <fullName evidence="4">Putative pterin-4-alpha-carbinolamine dehydratase</fullName>
        <shortName evidence="4">PHS</shortName>
        <ecNumber evidence="4">4.2.1.96</ecNumber>
    </recommendedName>
    <alternativeName>
        <fullName evidence="4">4-alpha-hydroxy-tetrahydropterin dehydratase</fullName>
    </alternativeName>
    <alternativeName>
        <fullName evidence="4">Pterin carbinolamine dehydratase</fullName>
        <shortName evidence="4">PCD</shortName>
    </alternativeName>
</protein>
<evidence type="ECO:0000256" key="3">
    <source>
        <dbReference type="ARBA" id="ARBA00023239"/>
    </source>
</evidence>
<dbReference type="EC" id="4.2.1.96" evidence="4"/>
<dbReference type="GO" id="GO:0006729">
    <property type="term" value="P:tetrahydrobiopterin biosynthetic process"/>
    <property type="evidence" value="ECO:0007669"/>
    <property type="project" value="InterPro"/>
</dbReference>
<name>A0A511W109_9BACI</name>
<dbReference type="OrthoDB" id="9800108at2"/>
<dbReference type="InterPro" id="IPR036428">
    <property type="entry name" value="PCD_sf"/>
</dbReference>
<accession>A0A511W109</accession>
<dbReference type="EMBL" id="BJYA01000001">
    <property type="protein sequence ID" value="GEN44411.1"/>
    <property type="molecule type" value="Genomic_DNA"/>
</dbReference>
<sequence>MAKLSDADVQSSLEKLTEWELEEGRTLKRQYQFDDYLVGIDFVRQVANQAEAKDHHPHIVIDYKKVTVKWTSWDEGGITEKDISLAKYCDELYGYK</sequence>
<evidence type="ECO:0000256" key="4">
    <source>
        <dbReference type="HAMAP-Rule" id="MF_00434"/>
    </source>
</evidence>
<reference evidence="5 6" key="1">
    <citation type="submission" date="2019-07" db="EMBL/GenBank/DDBJ databases">
        <title>Whole genome shotgun sequence of Alkalibacillus haloalkaliphilus NBRC 103110.</title>
        <authorList>
            <person name="Hosoyama A."/>
            <person name="Uohara A."/>
            <person name="Ohji S."/>
            <person name="Ichikawa N."/>
        </authorList>
    </citation>
    <scope>NUCLEOTIDE SEQUENCE [LARGE SCALE GENOMIC DNA]</scope>
    <source>
        <strain evidence="5 6">NBRC 103110</strain>
    </source>
</reference>
<evidence type="ECO:0000256" key="1">
    <source>
        <dbReference type="ARBA" id="ARBA00001554"/>
    </source>
</evidence>
<comment type="caution">
    <text evidence="5">The sequence shown here is derived from an EMBL/GenBank/DDBJ whole genome shotgun (WGS) entry which is preliminary data.</text>
</comment>
<dbReference type="PANTHER" id="PTHR12599:SF0">
    <property type="entry name" value="PTERIN-4-ALPHA-CARBINOLAMINE DEHYDRATASE"/>
    <property type="match status" value="1"/>
</dbReference>
<dbReference type="NCBIfam" id="NF002017">
    <property type="entry name" value="PRK00823.1-2"/>
    <property type="match status" value="1"/>
</dbReference>
<dbReference type="Pfam" id="PF01329">
    <property type="entry name" value="Pterin_4a"/>
    <property type="match status" value="1"/>
</dbReference>
<keyword evidence="3 4" id="KW-0456">Lyase</keyword>
<organism evidence="5 6">
    <name type="scientific">Alkalibacillus haloalkaliphilus</name>
    <dbReference type="NCBI Taxonomy" id="94136"/>
    <lineage>
        <taxon>Bacteria</taxon>
        <taxon>Bacillati</taxon>
        <taxon>Bacillota</taxon>
        <taxon>Bacilli</taxon>
        <taxon>Bacillales</taxon>
        <taxon>Bacillaceae</taxon>
        <taxon>Alkalibacillus</taxon>
    </lineage>
</organism>
<dbReference type="Gene3D" id="3.30.1360.20">
    <property type="entry name" value="Transcriptional coactivator/pterin dehydratase"/>
    <property type="match status" value="1"/>
</dbReference>
<evidence type="ECO:0000313" key="5">
    <source>
        <dbReference type="EMBL" id="GEN44411.1"/>
    </source>
</evidence>
<dbReference type="AlphaFoldDB" id="A0A511W109"/>
<dbReference type="InterPro" id="IPR001533">
    <property type="entry name" value="Pterin_deHydtase"/>
</dbReference>
<dbReference type="CDD" id="cd00488">
    <property type="entry name" value="PCD_DCoH"/>
    <property type="match status" value="1"/>
</dbReference>
<evidence type="ECO:0000313" key="6">
    <source>
        <dbReference type="Proteomes" id="UP000321440"/>
    </source>
</evidence>
<dbReference type="Proteomes" id="UP000321440">
    <property type="component" value="Unassembled WGS sequence"/>
</dbReference>
<proteinExistence type="inferred from homology"/>
<dbReference type="GO" id="GO:0008124">
    <property type="term" value="F:4-alpha-hydroxytetrahydrobiopterin dehydratase activity"/>
    <property type="evidence" value="ECO:0007669"/>
    <property type="project" value="UniProtKB-UniRule"/>
</dbReference>
<comment type="similarity">
    <text evidence="2 4">Belongs to the pterin-4-alpha-carbinolamine dehydratase family.</text>
</comment>
<evidence type="ECO:0000256" key="2">
    <source>
        <dbReference type="ARBA" id="ARBA00006472"/>
    </source>
</evidence>
<keyword evidence="6" id="KW-1185">Reference proteome</keyword>
<gene>
    <name evidence="5" type="ORF">AHA02nite_01870</name>
</gene>
<comment type="catalytic activity">
    <reaction evidence="1 4">
        <text>(4aS,6R)-4a-hydroxy-L-erythro-5,6,7,8-tetrahydrobiopterin = (6R)-L-erythro-6,7-dihydrobiopterin + H2O</text>
        <dbReference type="Rhea" id="RHEA:11920"/>
        <dbReference type="ChEBI" id="CHEBI:15377"/>
        <dbReference type="ChEBI" id="CHEBI:15642"/>
        <dbReference type="ChEBI" id="CHEBI:43120"/>
        <dbReference type="EC" id="4.2.1.96"/>
    </reaction>
</comment>
<dbReference type="PANTHER" id="PTHR12599">
    <property type="entry name" value="PTERIN-4-ALPHA-CARBINOLAMINE DEHYDRATASE"/>
    <property type="match status" value="1"/>
</dbReference>